<protein>
    <recommendedName>
        <fullName evidence="5">MotA/TolQ/ExbB proton channel domain-containing protein</fullName>
    </recommendedName>
</protein>
<keyword evidence="1" id="KW-0175">Coiled coil</keyword>
<gene>
    <name evidence="3" type="ORF">V0U35_07670</name>
</gene>
<evidence type="ECO:0000313" key="3">
    <source>
        <dbReference type="EMBL" id="MEE2566558.1"/>
    </source>
</evidence>
<reference evidence="3 4" key="1">
    <citation type="submission" date="2024-01" db="EMBL/GenBank/DDBJ databases">
        <title>Hyphobacterium bacterium isolated from marine sediment.</title>
        <authorList>
            <person name="Zhao S."/>
        </authorList>
    </citation>
    <scope>NUCLEOTIDE SEQUENCE [LARGE SCALE GENOMIC DNA]</scope>
    <source>
        <strain evidence="3 4">Y60-23</strain>
    </source>
</reference>
<organism evidence="3 4">
    <name type="scientific">Hyphobacterium marinum</name>
    <dbReference type="NCBI Taxonomy" id="3116574"/>
    <lineage>
        <taxon>Bacteria</taxon>
        <taxon>Pseudomonadati</taxon>
        <taxon>Pseudomonadota</taxon>
        <taxon>Alphaproteobacteria</taxon>
        <taxon>Maricaulales</taxon>
        <taxon>Maricaulaceae</taxon>
        <taxon>Hyphobacterium</taxon>
    </lineage>
</organism>
<keyword evidence="2" id="KW-1133">Transmembrane helix</keyword>
<accession>A0ABU7LYC0</accession>
<evidence type="ECO:0000313" key="4">
    <source>
        <dbReference type="Proteomes" id="UP001310692"/>
    </source>
</evidence>
<feature type="transmembrane region" description="Helical" evidence="2">
    <location>
        <begin position="55"/>
        <end position="74"/>
    </location>
</feature>
<feature type="transmembrane region" description="Helical" evidence="2">
    <location>
        <begin position="146"/>
        <end position="164"/>
    </location>
</feature>
<keyword evidence="4" id="KW-1185">Reference proteome</keyword>
<feature type="transmembrane region" description="Helical" evidence="2">
    <location>
        <begin position="25"/>
        <end position="43"/>
    </location>
</feature>
<evidence type="ECO:0000256" key="1">
    <source>
        <dbReference type="SAM" id="Coils"/>
    </source>
</evidence>
<name>A0ABU7LYC0_9PROT</name>
<dbReference type="EMBL" id="JAZDRO010000002">
    <property type="protein sequence ID" value="MEE2566558.1"/>
    <property type="molecule type" value="Genomic_DNA"/>
</dbReference>
<dbReference type="Proteomes" id="UP001310692">
    <property type="component" value="Unassembled WGS sequence"/>
</dbReference>
<proteinExistence type="predicted"/>
<feature type="transmembrane region" description="Helical" evidence="2">
    <location>
        <begin position="199"/>
        <end position="222"/>
    </location>
</feature>
<keyword evidence="2" id="KW-0812">Transmembrane</keyword>
<comment type="caution">
    <text evidence="3">The sequence shown here is derived from an EMBL/GenBank/DDBJ whole genome shotgun (WGS) entry which is preliminary data.</text>
</comment>
<evidence type="ECO:0008006" key="5">
    <source>
        <dbReference type="Google" id="ProtNLM"/>
    </source>
</evidence>
<keyword evidence="2" id="KW-0472">Membrane</keyword>
<sequence length="332" mass="35779">MPRRFEDETEDAPVPAVKFTGPGRYVVWMLVFVLAVALLAFALRGPLIHAFEANTAINGLIIAVLLIGIVYTFLQAFSIGPAARWLVRYRTADAETKLGDPPAMIAPLASMMGETNARMRLSAGSVRTVLDSLAARMAEAGAMTRYFGRLLIFLGLLGTFWGLLQVVSDVGEAVRAVTASSTGGEADVLRLMSAIEQPIQGMGTAFASSLFGLAGSLVIGFLDLQASRAQNRFFNEVEEWLSSLSRVSAAGPATTSEGEVSTAYVGALLEQTADTLDRLSHTLEKHTRDLDEVMRRIASDAASGQQEATRALRDEIKVLIRAIEAQSRQNRS</sequence>
<evidence type="ECO:0000256" key="2">
    <source>
        <dbReference type="SAM" id="Phobius"/>
    </source>
</evidence>
<dbReference type="RefSeq" id="WP_330196096.1">
    <property type="nucleotide sequence ID" value="NZ_JAZDRO010000002.1"/>
</dbReference>
<feature type="coiled-coil region" evidence="1">
    <location>
        <begin position="269"/>
        <end position="296"/>
    </location>
</feature>